<dbReference type="Proteomes" id="UP001597512">
    <property type="component" value="Unassembled WGS sequence"/>
</dbReference>
<dbReference type="RefSeq" id="WP_381501587.1">
    <property type="nucleotide sequence ID" value="NZ_JBHUOM010000007.1"/>
</dbReference>
<comment type="caution">
    <text evidence="1">The sequence shown here is derived from an EMBL/GenBank/DDBJ whole genome shotgun (WGS) entry which is preliminary data.</text>
</comment>
<evidence type="ECO:0000313" key="2">
    <source>
        <dbReference type="Proteomes" id="UP001597512"/>
    </source>
</evidence>
<sequence>MQNFDYLDVAELNFNEMSDIDGGGAVATGLKIAAGVFFIAGEILNYMGL</sequence>
<accession>A0ABW6AH86</accession>
<reference evidence="2" key="1">
    <citation type="journal article" date="2019" name="Int. J. Syst. Evol. Microbiol.">
        <title>The Global Catalogue of Microorganisms (GCM) 10K type strain sequencing project: providing services to taxonomists for standard genome sequencing and annotation.</title>
        <authorList>
            <consortium name="The Broad Institute Genomics Platform"/>
            <consortium name="The Broad Institute Genome Sequencing Center for Infectious Disease"/>
            <person name="Wu L."/>
            <person name="Ma J."/>
        </authorList>
    </citation>
    <scope>NUCLEOTIDE SEQUENCE [LARGE SCALE GENOMIC DNA]</scope>
    <source>
        <strain evidence="2">KCTC 52490</strain>
    </source>
</reference>
<dbReference type="EMBL" id="JBHUOM010000007">
    <property type="protein sequence ID" value="MFD2934831.1"/>
    <property type="molecule type" value="Genomic_DNA"/>
</dbReference>
<name>A0ABW6AH86_9BACT</name>
<proteinExistence type="predicted"/>
<protein>
    <recommendedName>
        <fullName evidence="3">Class IIb bacteriocin, lactobin A/cerein 7B family</fullName>
    </recommendedName>
</protein>
<evidence type="ECO:0000313" key="1">
    <source>
        <dbReference type="EMBL" id="MFD2934831.1"/>
    </source>
</evidence>
<keyword evidence="2" id="KW-1185">Reference proteome</keyword>
<organism evidence="1 2">
    <name type="scientific">Spirosoma flavum</name>
    <dbReference type="NCBI Taxonomy" id="2048557"/>
    <lineage>
        <taxon>Bacteria</taxon>
        <taxon>Pseudomonadati</taxon>
        <taxon>Bacteroidota</taxon>
        <taxon>Cytophagia</taxon>
        <taxon>Cytophagales</taxon>
        <taxon>Cytophagaceae</taxon>
        <taxon>Spirosoma</taxon>
    </lineage>
</organism>
<evidence type="ECO:0008006" key="3">
    <source>
        <dbReference type="Google" id="ProtNLM"/>
    </source>
</evidence>
<gene>
    <name evidence="1" type="ORF">ACFS25_13635</name>
</gene>